<sequence length="279" mass="30238">MNWFKKRKEKDILDSRSSSQVIQSIPQGLLLPPQPGGGVLQLQQSLLLSRRPLESAAHEEGEGSGEQIPPQILRLLLRLPVHPIRQPNHVLHVPLHLAAKLSRSSSLLVVVGLGAEELGDAEAVLALADEEEAVVHEALVLHDLSDAAHVGGAGGGVGEDEAEAEVGVEEGVHHDAVTELEDLEGEDGAGEEDQREGEQRELARVVVGLGEVLGWWWWWCLSEEAEQRRRLGFRGTLVVVRFGKLGLLVERKVVGIWGRRAIFAILGGGGGGIWYCSLV</sequence>
<proteinExistence type="predicted"/>
<protein>
    <submittedName>
        <fullName evidence="1">Uncharacterized protein</fullName>
    </submittedName>
</protein>
<reference evidence="1 2" key="1">
    <citation type="submission" date="2024-01" db="EMBL/GenBank/DDBJ databases">
        <title>Genome assemblies of Stephania.</title>
        <authorList>
            <person name="Yang L."/>
        </authorList>
    </citation>
    <scope>NUCLEOTIDE SEQUENCE [LARGE SCALE GENOMIC DNA]</scope>
    <source>
        <strain evidence="1">YNDBR</strain>
        <tissue evidence="1">Leaf</tissue>
    </source>
</reference>
<name>A0AAP0Q220_9MAGN</name>
<gene>
    <name evidence="1" type="ORF">Syun_005162</name>
</gene>
<dbReference type="AlphaFoldDB" id="A0AAP0Q220"/>
<evidence type="ECO:0000313" key="1">
    <source>
        <dbReference type="EMBL" id="KAK9164260.1"/>
    </source>
</evidence>
<dbReference type="Proteomes" id="UP001420932">
    <property type="component" value="Unassembled WGS sequence"/>
</dbReference>
<evidence type="ECO:0000313" key="2">
    <source>
        <dbReference type="Proteomes" id="UP001420932"/>
    </source>
</evidence>
<accession>A0AAP0Q220</accession>
<comment type="caution">
    <text evidence="1">The sequence shown here is derived from an EMBL/GenBank/DDBJ whole genome shotgun (WGS) entry which is preliminary data.</text>
</comment>
<dbReference type="EMBL" id="JBBNAF010000002">
    <property type="protein sequence ID" value="KAK9164260.1"/>
    <property type="molecule type" value="Genomic_DNA"/>
</dbReference>
<keyword evidence="2" id="KW-1185">Reference proteome</keyword>
<organism evidence="1 2">
    <name type="scientific">Stephania yunnanensis</name>
    <dbReference type="NCBI Taxonomy" id="152371"/>
    <lineage>
        <taxon>Eukaryota</taxon>
        <taxon>Viridiplantae</taxon>
        <taxon>Streptophyta</taxon>
        <taxon>Embryophyta</taxon>
        <taxon>Tracheophyta</taxon>
        <taxon>Spermatophyta</taxon>
        <taxon>Magnoliopsida</taxon>
        <taxon>Ranunculales</taxon>
        <taxon>Menispermaceae</taxon>
        <taxon>Menispermoideae</taxon>
        <taxon>Cissampelideae</taxon>
        <taxon>Stephania</taxon>
    </lineage>
</organism>